<sequence length="82" mass="8946">MDLAASGPRDRARQREGEHGADDVEGGGRRWWRGVMNPVARRDRRGGVEAEGGVGADDVEAAARRDAMEAEEIVPEENIIFS</sequence>
<evidence type="ECO:0000313" key="2">
    <source>
        <dbReference type="EMBL" id="EEE57806.1"/>
    </source>
</evidence>
<accession>B9F2Z9</accession>
<dbReference type="EMBL" id="CM000139">
    <property type="protein sequence ID" value="EEE57806.1"/>
    <property type="molecule type" value="Genomic_DNA"/>
</dbReference>
<feature type="region of interest" description="Disordered" evidence="1">
    <location>
        <begin position="1"/>
        <end position="29"/>
    </location>
</feature>
<name>B9F2Z9_ORYSJ</name>
<evidence type="ECO:0000256" key="1">
    <source>
        <dbReference type="SAM" id="MobiDB-lite"/>
    </source>
</evidence>
<reference evidence="2" key="1">
    <citation type="journal article" date="2005" name="PLoS Biol.">
        <title>The genomes of Oryza sativa: a history of duplications.</title>
        <authorList>
            <person name="Yu J."/>
            <person name="Wang J."/>
            <person name="Lin W."/>
            <person name="Li S."/>
            <person name="Li H."/>
            <person name="Zhou J."/>
            <person name="Ni P."/>
            <person name="Dong W."/>
            <person name="Hu S."/>
            <person name="Zeng C."/>
            <person name="Zhang J."/>
            <person name="Zhang Y."/>
            <person name="Li R."/>
            <person name="Xu Z."/>
            <person name="Li S."/>
            <person name="Li X."/>
            <person name="Zheng H."/>
            <person name="Cong L."/>
            <person name="Lin L."/>
            <person name="Yin J."/>
            <person name="Geng J."/>
            <person name="Li G."/>
            <person name="Shi J."/>
            <person name="Liu J."/>
            <person name="Lv H."/>
            <person name="Li J."/>
            <person name="Wang J."/>
            <person name="Deng Y."/>
            <person name="Ran L."/>
            <person name="Shi X."/>
            <person name="Wang X."/>
            <person name="Wu Q."/>
            <person name="Li C."/>
            <person name="Ren X."/>
            <person name="Wang J."/>
            <person name="Wang X."/>
            <person name="Li D."/>
            <person name="Liu D."/>
            <person name="Zhang X."/>
            <person name="Ji Z."/>
            <person name="Zhao W."/>
            <person name="Sun Y."/>
            <person name="Zhang Z."/>
            <person name="Bao J."/>
            <person name="Han Y."/>
            <person name="Dong L."/>
            <person name="Ji J."/>
            <person name="Chen P."/>
            <person name="Wu S."/>
            <person name="Liu J."/>
            <person name="Xiao Y."/>
            <person name="Bu D."/>
            <person name="Tan J."/>
            <person name="Yang L."/>
            <person name="Ye C."/>
            <person name="Zhang J."/>
            <person name="Xu J."/>
            <person name="Zhou Y."/>
            <person name="Yu Y."/>
            <person name="Zhang B."/>
            <person name="Zhuang S."/>
            <person name="Wei H."/>
            <person name="Liu B."/>
            <person name="Lei M."/>
            <person name="Yu H."/>
            <person name="Li Y."/>
            <person name="Xu H."/>
            <person name="Wei S."/>
            <person name="He X."/>
            <person name="Fang L."/>
            <person name="Zhang Z."/>
            <person name="Zhang Y."/>
            <person name="Huang X."/>
            <person name="Su Z."/>
            <person name="Tong W."/>
            <person name="Li J."/>
            <person name="Tong Z."/>
            <person name="Li S."/>
            <person name="Ye J."/>
            <person name="Wang L."/>
            <person name="Fang L."/>
            <person name="Lei T."/>
            <person name="Chen C."/>
            <person name="Chen H."/>
            <person name="Xu Z."/>
            <person name="Li H."/>
            <person name="Huang H."/>
            <person name="Zhang F."/>
            <person name="Xu H."/>
            <person name="Li N."/>
            <person name="Zhao C."/>
            <person name="Li S."/>
            <person name="Dong L."/>
            <person name="Huang Y."/>
            <person name="Li L."/>
            <person name="Xi Y."/>
            <person name="Qi Q."/>
            <person name="Li W."/>
            <person name="Zhang B."/>
            <person name="Hu W."/>
            <person name="Zhang Y."/>
            <person name="Tian X."/>
            <person name="Jiao Y."/>
            <person name="Liang X."/>
            <person name="Jin J."/>
            <person name="Gao L."/>
            <person name="Zheng W."/>
            <person name="Hao B."/>
            <person name="Liu S."/>
            <person name="Wang W."/>
            <person name="Yuan L."/>
            <person name="Cao M."/>
            <person name="McDermott J."/>
            <person name="Samudrala R."/>
            <person name="Wang J."/>
            <person name="Wong G.K."/>
            <person name="Yang H."/>
        </authorList>
    </citation>
    <scope>NUCLEOTIDE SEQUENCE [LARGE SCALE GENOMIC DNA]</scope>
</reference>
<dbReference type="Proteomes" id="UP000007752">
    <property type="component" value="Chromosome 2"/>
</dbReference>
<feature type="compositionally biased region" description="Basic and acidic residues" evidence="1">
    <location>
        <begin position="8"/>
        <end position="28"/>
    </location>
</feature>
<proteinExistence type="predicted"/>
<reference evidence="2" key="2">
    <citation type="submission" date="2008-12" db="EMBL/GenBank/DDBJ databases">
        <title>Improved gene annotation of the rice (Oryza sativa) genomes.</title>
        <authorList>
            <person name="Wang J."/>
            <person name="Li R."/>
            <person name="Fan W."/>
            <person name="Huang Q."/>
            <person name="Zhang J."/>
            <person name="Zhou Y."/>
            <person name="Hu Y."/>
            <person name="Zi S."/>
            <person name="Li J."/>
            <person name="Ni P."/>
            <person name="Zheng H."/>
            <person name="Zhang Y."/>
            <person name="Zhao M."/>
            <person name="Hao Q."/>
            <person name="McDermott J."/>
            <person name="Samudrala R."/>
            <person name="Kristiansen K."/>
            <person name="Wong G.K.-S."/>
        </authorList>
    </citation>
    <scope>NUCLEOTIDE SEQUENCE</scope>
</reference>
<dbReference type="AlphaFoldDB" id="B9F2Z9"/>
<protein>
    <submittedName>
        <fullName evidence="2">Uncharacterized protein</fullName>
    </submittedName>
</protein>
<organism evidence="2">
    <name type="scientific">Oryza sativa subsp. japonica</name>
    <name type="common">Rice</name>
    <dbReference type="NCBI Taxonomy" id="39947"/>
    <lineage>
        <taxon>Eukaryota</taxon>
        <taxon>Viridiplantae</taxon>
        <taxon>Streptophyta</taxon>
        <taxon>Embryophyta</taxon>
        <taxon>Tracheophyta</taxon>
        <taxon>Spermatophyta</taxon>
        <taxon>Magnoliopsida</taxon>
        <taxon>Liliopsida</taxon>
        <taxon>Poales</taxon>
        <taxon>Poaceae</taxon>
        <taxon>BOP clade</taxon>
        <taxon>Oryzoideae</taxon>
        <taxon>Oryzeae</taxon>
        <taxon>Oryzinae</taxon>
        <taxon>Oryza</taxon>
        <taxon>Oryza sativa</taxon>
    </lineage>
</organism>
<gene>
    <name evidence="2" type="ORF">OsJ_08383</name>
</gene>